<name>A0A9P6G3J3_9FUNG</name>
<evidence type="ECO:0000313" key="2">
    <source>
        <dbReference type="Proteomes" id="UP000780801"/>
    </source>
</evidence>
<sequence length="94" mass="10322">MKHLSLELTLATKESYTVGFPAPGATKYKVEGILKLEVQKAVQLKRLTATFIGQGDIATTDSSKLKSSTPEWGYFAVARAVQSGLLPRKKQLKR</sequence>
<comment type="caution">
    <text evidence="1">The sequence shown here is derived from an EMBL/GenBank/DDBJ whole genome shotgun (WGS) entry which is preliminary data.</text>
</comment>
<proteinExistence type="predicted"/>
<accession>A0A9P6G3J3</accession>
<organism evidence="1 2">
    <name type="scientific">Lunasporangiospora selenospora</name>
    <dbReference type="NCBI Taxonomy" id="979761"/>
    <lineage>
        <taxon>Eukaryota</taxon>
        <taxon>Fungi</taxon>
        <taxon>Fungi incertae sedis</taxon>
        <taxon>Mucoromycota</taxon>
        <taxon>Mortierellomycotina</taxon>
        <taxon>Mortierellomycetes</taxon>
        <taxon>Mortierellales</taxon>
        <taxon>Mortierellaceae</taxon>
        <taxon>Lunasporangiospora</taxon>
    </lineage>
</organism>
<reference evidence="1" key="1">
    <citation type="journal article" date="2020" name="Fungal Divers.">
        <title>Resolving the Mortierellaceae phylogeny through synthesis of multi-gene phylogenetics and phylogenomics.</title>
        <authorList>
            <person name="Vandepol N."/>
            <person name="Liber J."/>
            <person name="Desiro A."/>
            <person name="Na H."/>
            <person name="Kennedy M."/>
            <person name="Barry K."/>
            <person name="Grigoriev I.V."/>
            <person name="Miller A.N."/>
            <person name="O'Donnell K."/>
            <person name="Stajich J.E."/>
            <person name="Bonito G."/>
        </authorList>
    </citation>
    <scope>NUCLEOTIDE SEQUENCE</scope>
    <source>
        <strain evidence="1">KOD1015</strain>
    </source>
</reference>
<protein>
    <submittedName>
        <fullName evidence="1">Uncharacterized protein</fullName>
    </submittedName>
</protein>
<keyword evidence="2" id="KW-1185">Reference proteome</keyword>
<evidence type="ECO:0000313" key="1">
    <source>
        <dbReference type="EMBL" id="KAF9585651.1"/>
    </source>
</evidence>
<gene>
    <name evidence="1" type="ORF">BGW38_001369</name>
</gene>
<dbReference type="EMBL" id="JAABOA010000143">
    <property type="protein sequence ID" value="KAF9585651.1"/>
    <property type="molecule type" value="Genomic_DNA"/>
</dbReference>
<dbReference type="Proteomes" id="UP000780801">
    <property type="component" value="Unassembled WGS sequence"/>
</dbReference>
<dbReference type="AlphaFoldDB" id="A0A9P6G3J3"/>